<dbReference type="GO" id="GO:0042910">
    <property type="term" value="F:xenobiotic transmembrane transporter activity"/>
    <property type="evidence" value="ECO:0007669"/>
    <property type="project" value="TreeGrafter"/>
</dbReference>
<feature type="transmembrane region" description="Helical" evidence="1">
    <location>
        <begin position="494"/>
        <end position="512"/>
    </location>
</feature>
<evidence type="ECO:0000256" key="1">
    <source>
        <dbReference type="SAM" id="Phobius"/>
    </source>
</evidence>
<feature type="transmembrane region" description="Helical" evidence="1">
    <location>
        <begin position="1012"/>
        <end position="1031"/>
    </location>
</feature>
<dbReference type="AlphaFoldDB" id="A0A7X0SHF3"/>
<dbReference type="Pfam" id="PF00873">
    <property type="entry name" value="ACR_tran"/>
    <property type="match status" value="2"/>
</dbReference>
<evidence type="ECO:0000313" key="3">
    <source>
        <dbReference type="Proteomes" id="UP000564644"/>
    </source>
</evidence>
<gene>
    <name evidence="2" type="ORF">H7C18_03920</name>
</gene>
<feature type="transmembrane region" description="Helical" evidence="1">
    <location>
        <begin position="966"/>
        <end position="991"/>
    </location>
</feature>
<keyword evidence="1" id="KW-0812">Transmembrane</keyword>
<feature type="transmembrane region" description="Helical" evidence="1">
    <location>
        <begin position="396"/>
        <end position="415"/>
    </location>
</feature>
<feature type="transmembrane region" description="Helical" evidence="1">
    <location>
        <begin position="940"/>
        <end position="960"/>
    </location>
</feature>
<organism evidence="2 3">
    <name type="scientific">Cohnella zeiphila</name>
    <dbReference type="NCBI Taxonomy" id="2761120"/>
    <lineage>
        <taxon>Bacteria</taxon>
        <taxon>Bacillati</taxon>
        <taxon>Bacillota</taxon>
        <taxon>Bacilli</taxon>
        <taxon>Bacillales</taxon>
        <taxon>Paenibacillaceae</taxon>
        <taxon>Cohnella</taxon>
    </lineage>
</organism>
<reference evidence="2 3" key="1">
    <citation type="submission" date="2020-08" db="EMBL/GenBank/DDBJ databases">
        <title>Cohnella phylogeny.</title>
        <authorList>
            <person name="Dunlap C."/>
        </authorList>
    </citation>
    <scope>NUCLEOTIDE SEQUENCE [LARGE SCALE GENOMIC DNA]</scope>
    <source>
        <strain evidence="2 3">CBP 2801</strain>
    </source>
</reference>
<sequence length="1080" mass="113755">MRSIINFSLNNKFALWMITLIVLVAGLYSGTNMKQESLPNLSLPYLSVTTVFPGASPDEVVDEVTAPLEQRLKNIEAVKNVTSTSMENASSIMIEFNFGQDMDKAMTNVRDAIAAVKLPSGAQDPSLSKFSINSFPVISLSVSGGKDLEDLTRIVNNEIKPDLEGISGVASVSVSGQFVKEVDLTFKEDKLKELGLSQDTVQQLIQAAATKAQLGIFELGTTEKSIVVDGRVATIDDLRNLPIPVIPSAGGASAGAGAGMGATGAGAGAASGAGASSGAGANAGTGAGAGAAAGAAGTGAGAGGTGAAAGTAAGLPTVKLSELADVELVGQADSISRTNGKESIGIQVVKANDANTVDVVNAVKDVKSDLQSSHPELQLEVLLDQGKPIEQSVNTMLNKALFGALFAVIIILLFLRNIRTTLISIVSIPLSLLIAMLLLNQFDISLNIMTLGAMTVAIGRVVDDSIVVIENIYRRMSLTGEKLKGKDLVREATREMFLPIMSSTIVTIAVFLPLGTVSGMVGQLFLPFALTIVFALLASLIVAVTVVPMLAHMLFRRGVKPGKAAHHEDKPGRLAAFYRRVLASVLRHKIITVIVALVILFASFGLVPVIGTSFLPDQEDKYMAVTYNPAPGDRLEDVEKRGLAAEDYLLKQPDVTMMQYSIGGSGNPLQQSSSKSGLFYVQFNPDVKDFDQKKEDILAGLKKTVPEGEWGQLDMSGGLGGSKFSLSVYGDKLSDIEPVVNRIADLMKQDPSFTKIDTGLSKTYGQYTLVADQQKLSSYGLTTGQIALALMPQRDRPVLTTVEDGGNTYNVYVQVNNDVYGSIEDIENKTLKSGLGVDVPIKDVAKVEEGTAQASIARENGRMVVTVSAEATQSDVGKASSELQKKVDEIQKPEGVEVKFGGVTEQINETFSQLGIAIAAAIAIVYLVLVLTFGGALAPFAIMFALPFAIIGGLVALWITGETLSVSALMGALMLIGIVVTNAIVLVDRIIHKEKEGMTTREAILEAAGTRLRPILMTALATIGALLPLAFGFESAGIISRGLGVTVIGGLVSSTLLTLLIVPIAYEVLMKLRRKPKAES</sequence>
<keyword evidence="3" id="KW-1185">Reference proteome</keyword>
<keyword evidence="1" id="KW-0472">Membrane</keyword>
<feature type="transmembrane region" description="Helical" evidence="1">
    <location>
        <begin position="590"/>
        <end position="611"/>
    </location>
</feature>
<dbReference type="SUPFAM" id="SSF82693">
    <property type="entry name" value="Multidrug efflux transporter AcrB pore domain, PN1, PN2, PC1 and PC2 subdomains"/>
    <property type="match status" value="2"/>
</dbReference>
<feature type="transmembrane region" description="Helical" evidence="1">
    <location>
        <begin position="524"/>
        <end position="551"/>
    </location>
</feature>
<feature type="transmembrane region" description="Helical" evidence="1">
    <location>
        <begin position="448"/>
        <end position="473"/>
    </location>
</feature>
<evidence type="ECO:0000313" key="2">
    <source>
        <dbReference type="EMBL" id="MBB6730036.1"/>
    </source>
</evidence>
<name>A0A7X0SHF3_9BACL</name>
<dbReference type="RefSeq" id="WP_185127714.1">
    <property type="nucleotide sequence ID" value="NZ_JACJVO010000005.1"/>
</dbReference>
<dbReference type="Gene3D" id="1.20.1640.10">
    <property type="entry name" value="Multidrug efflux transporter AcrB transmembrane domain"/>
    <property type="match status" value="2"/>
</dbReference>
<keyword evidence="1" id="KW-1133">Transmembrane helix</keyword>
<dbReference type="InterPro" id="IPR027463">
    <property type="entry name" value="AcrB_DN_DC_subdom"/>
</dbReference>
<comment type="caution">
    <text evidence="2">The sequence shown here is derived from an EMBL/GenBank/DDBJ whole genome shotgun (WGS) entry which is preliminary data.</text>
</comment>
<feature type="transmembrane region" description="Helical" evidence="1">
    <location>
        <begin position="422"/>
        <end position="442"/>
    </location>
</feature>
<dbReference type="PANTHER" id="PTHR32063:SF0">
    <property type="entry name" value="SWARMING MOTILITY PROTEIN SWRC"/>
    <property type="match status" value="1"/>
</dbReference>
<dbReference type="Gene3D" id="3.30.70.1430">
    <property type="entry name" value="Multidrug efflux transporter AcrB pore domain"/>
    <property type="match status" value="1"/>
</dbReference>
<dbReference type="PRINTS" id="PR00702">
    <property type="entry name" value="ACRIFLAVINRP"/>
</dbReference>
<dbReference type="SUPFAM" id="SSF82866">
    <property type="entry name" value="Multidrug efflux transporter AcrB transmembrane domain"/>
    <property type="match status" value="2"/>
</dbReference>
<accession>A0A7X0SHF3</accession>
<dbReference type="SUPFAM" id="SSF82714">
    <property type="entry name" value="Multidrug efflux transporter AcrB TolC docking domain, DN and DC subdomains"/>
    <property type="match status" value="2"/>
</dbReference>
<dbReference type="InterPro" id="IPR001036">
    <property type="entry name" value="Acrflvin-R"/>
</dbReference>
<dbReference type="PANTHER" id="PTHR32063">
    <property type="match status" value="1"/>
</dbReference>
<dbReference type="Gene3D" id="3.30.2090.10">
    <property type="entry name" value="Multidrug efflux transporter AcrB TolC docking domain, DN and DC subdomains"/>
    <property type="match status" value="2"/>
</dbReference>
<protein>
    <submittedName>
        <fullName evidence="2">Efflux RND transporter permease subunit</fullName>
    </submittedName>
</protein>
<dbReference type="GO" id="GO:0005886">
    <property type="term" value="C:plasma membrane"/>
    <property type="evidence" value="ECO:0007669"/>
    <property type="project" value="TreeGrafter"/>
</dbReference>
<proteinExistence type="predicted"/>
<feature type="transmembrane region" description="Helical" evidence="1">
    <location>
        <begin position="914"/>
        <end position="933"/>
    </location>
</feature>
<dbReference type="Proteomes" id="UP000564644">
    <property type="component" value="Unassembled WGS sequence"/>
</dbReference>
<feature type="transmembrane region" description="Helical" evidence="1">
    <location>
        <begin position="1043"/>
        <end position="1066"/>
    </location>
</feature>
<dbReference type="EMBL" id="JACJVO010000005">
    <property type="protein sequence ID" value="MBB6730036.1"/>
    <property type="molecule type" value="Genomic_DNA"/>
</dbReference>